<dbReference type="Ensembl" id="ENSPPYT00000011341.2">
    <property type="protein sequence ID" value="ENSPPYP00000010916.2"/>
    <property type="gene ID" value="ENSPPYG00000009592.3"/>
</dbReference>
<dbReference type="SMART" id="SM00349">
    <property type="entry name" value="KRAB"/>
    <property type="match status" value="1"/>
</dbReference>
<dbReference type="CDD" id="cd07765">
    <property type="entry name" value="KRAB_A-box"/>
    <property type="match status" value="1"/>
</dbReference>
<dbReference type="PROSITE" id="PS50805">
    <property type="entry name" value="KRAB"/>
    <property type="match status" value="1"/>
</dbReference>
<accession>H2NY39</accession>
<dbReference type="Proteomes" id="UP000001595">
    <property type="component" value="Chromosome 19"/>
</dbReference>
<keyword evidence="2" id="KW-0539">Nucleus</keyword>
<dbReference type="GO" id="GO:0006355">
    <property type="term" value="P:regulation of DNA-templated transcription"/>
    <property type="evidence" value="ECO:0007669"/>
    <property type="project" value="InterPro"/>
</dbReference>
<evidence type="ECO:0000259" key="3">
    <source>
        <dbReference type="PROSITE" id="PS50805"/>
    </source>
</evidence>
<gene>
    <name evidence="5" type="primary">ZNF20</name>
    <name evidence="4" type="ORF">CR201_G0047914</name>
</gene>
<proteinExistence type="predicted"/>
<dbReference type="InterPro" id="IPR001909">
    <property type="entry name" value="KRAB"/>
</dbReference>
<comment type="subcellular location">
    <subcellularLocation>
        <location evidence="1">Nucleus</location>
    </subcellularLocation>
</comment>
<accession>A0A2J8RYI7</accession>
<dbReference type="InterPro" id="IPR036051">
    <property type="entry name" value="KRAB_dom_sf"/>
</dbReference>
<dbReference type="GeneTree" id="ENSGT00940000164761"/>
<sequence length="132" mass="15258">MNSVAFEDVAVSFTQEEWALLDPSQKSLYRDVMQETFKNLTSVGKTWKVQNIEDEFKNPRRNLRRSFTLVAQAGVQWRDLGSPQPPPPGFKRFSCLSLPSSWDYRHAPPRPANFVFLVETGFLHVRLVSNSW</sequence>
<name>H2NY39_PONAB</name>
<dbReference type="PANTHER" id="PTHR46254">
    <property type="entry name" value="PROTEIN GVQW1-RELATED"/>
    <property type="match status" value="1"/>
</dbReference>
<feature type="domain" description="KRAB" evidence="3">
    <location>
        <begin position="4"/>
        <end position="86"/>
    </location>
</feature>
<dbReference type="Gene3D" id="6.10.140.140">
    <property type="match status" value="1"/>
</dbReference>
<protein>
    <submittedName>
        <fullName evidence="4">ZNF20 isoform 4</fullName>
    </submittedName>
    <submittedName>
        <fullName evidence="5">Zinc finger protein 20</fullName>
    </submittedName>
</protein>
<reference evidence="4" key="2">
    <citation type="submission" date="2017-12" db="EMBL/GenBank/DDBJ databases">
        <title>High-resolution comparative analysis of great ape genomes.</title>
        <authorList>
            <person name="Pollen A."/>
            <person name="Hastie A."/>
            <person name="Hormozdiari F."/>
            <person name="Dougherty M."/>
            <person name="Liu R."/>
            <person name="Chaisson M."/>
            <person name="Hoppe E."/>
            <person name="Hill C."/>
            <person name="Pang A."/>
            <person name="Hillier L."/>
            <person name="Baker C."/>
            <person name="Armstrong J."/>
            <person name="Shendure J."/>
            <person name="Paten B."/>
            <person name="Wilson R."/>
            <person name="Chao H."/>
            <person name="Schneider V."/>
            <person name="Ventura M."/>
            <person name="Kronenberg Z."/>
            <person name="Murali S."/>
            <person name="Gordon D."/>
            <person name="Cantsilieris S."/>
            <person name="Munson K."/>
            <person name="Nelson B."/>
            <person name="Raja A."/>
            <person name="Underwood J."/>
            <person name="Diekhans M."/>
            <person name="Fiddes I."/>
            <person name="Haussler D."/>
            <person name="Eichler E."/>
        </authorList>
    </citation>
    <scope>NUCLEOTIDE SEQUENCE [LARGE SCALE GENOMIC DNA]</scope>
    <source>
        <strain evidence="4">Susie</strain>
    </source>
</reference>
<evidence type="ECO:0000256" key="1">
    <source>
        <dbReference type="ARBA" id="ARBA00004123"/>
    </source>
</evidence>
<dbReference type="PANTHER" id="PTHR46254:SF3">
    <property type="entry name" value="SECRETED PROTEIN"/>
    <property type="match status" value="1"/>
</dbReference>
<reference evidence="5 6" key="1">
    <citation type="submission" date="2008-02" db="EMBL/GenBank/DDBJ databases">
        <title>A 6x draft sequence assembly of the Pongo pygmaeus abelii genome.</title>
        <authorList>
            <person name="Wilson R.K."/>
            <person name="Mardis E."/>
        </authorList>
    </citation>
    <scope>NUCLEOTIDE SEQUENCE [LARGE SCALE GENOMIC DNA]</scope>
</reference>
<dbReference type="SUPFAM" id="SSF109640">
    <property type="entry name" value="KRAB domain (Kruppel-associated box)"/>
    <property type="match status" value="1"/>
</dbReference>
<keyword evidence="6" id="KW-1185">Reference proteome</keyword>
<evidence type="ECO:0000313" key="4">
    <source>
        <dbReference type="EMBL" id="PNJ13560.1"/>
    </source>
</evidence>
<dbReference type="AlphaFoldDB" id="H2NY39"/>
<organism evidence="5 6">
    <name type="scientific">Pongo abelii</name>
    <name type="common">Sumatran orangutan</name>
    <name type="synonym">Pongo pygmaeus abelii</name>
    <dbReference type="NCBI Taxonomy" id="9601"/>
    <lineage>
        <taxon>Eukaryota</taxon>
        <taxon>Metazoa</taxon>
        <taxon>Chordata</taxon>
        <taxon>Craniata</taxon>
        <taxon>Vertebrata</taxon>
        <taxon>Euteleostomi</taxon>
        <taxon>Mammalia</taxon>
        <taxon>Eutheria</taxon>
        <taxon>Euarchontoglires</taxon>
        <taxon>Primates</taxon>
        <taxon>Haplorrhini</taxon>
        <taxon>Catarrhini</taxon>
        <taxon>Hominidae</taxon>
        <taxon>Pongo</taxon>
    </lineage>
</organism>
<reference evidence="5" key="3">
    <citation type="submission" date="2025-05" db="UniProtKB">
        <authorList>
            <consortium name="Ensembl"/>
        </authorList>
    </citation>
    <scope>IDENTIFICATION</scope>
</reference>
<dbReference type="EMBL" id="NDHI03003638">
    <property type="protein sequence ID" value="PNJ13560.1"/>
    <property type="molecule type" value="Genomic_DNA"/>
</dbReference>
<dbReference type="eggNOG" id="ENOG502T3SN">
    <property type="taxonomic scope" value="Eukaryota"/>
</dbReference>
<dbReference type="HOGENOM" id="CLU_118864_0_0_1"/>
<evidence type="ECO:0000256" key="2">
    <source>
        <dbReference type="ARBA" id="ARBA00023242"/>
    </source>
</evidence>
<evidence type="ECO:0000313" key="6">
    <source>
        <dbReference type="Proteomes" id="UP000001595"/>
    </source>
</evidence>
<dbReference type="Pfam" id="PF01352">
    <property type="entry name" value="KRAB"/>
    <property type="match status" value="1"/>
</dbReference>
<evidence type="ECO:0000313" key="5">
    <source>
        <dbReference type="Ensembl" id="ENSPPYP00000010916.2"/>
    </source>
</evidence>